<dbReference type="InterPro" id="IPR024679">
    <property type="entry name" value="Ipi1_N"/>
</dbReference>
<dbReference type="InterPro" id="IPR011989">
    <property type="entry name" value="ARM-like"/>
</dbReference>
<reference evidence="10 11" key="1">
    <citation type="journal article" date="2018" name="Front. Microbiol.">
        <title>Genomic and genetic insights into a cosmopolitan fungus, Paecilomyces variotii (Eurotiales).</title>
        <authorList>
            <person name="Urquhart A.S."/>
            <person name="Mondo S.J."/>
            <person name="Makela M.R."/>
            <person name="Hane J.K."/>
            <person name="Wiebenga A."/>
            <person name="He G."/>
            <person name="Mihaltcheva S."/>
            <person name="Pangilinan J."/>
            <person name="Lipzen A."/>
            <person name="Barry K."/>
            <person name="de Vries R.P."/>
            <person name="Grigoriev I.V."/>
            <person name="Idnurm A."/>
        </authorList>
    </citation>
    <scope>NUCLEOTIDE SEQUENCE [LARGE SCALE GENOMIC DNA]</scope>
    <source>
        <strain evidence="10 11">CBS 101075</strain>
    </source>
</reference>
<dbReference type="GO" id="GO:0005634">
    <property type="term" value="C:nucleus"/>
    <property type="evidence" value="ECO:0007669"/>
    <property type="project" value="UniProtKB-SubCell"/>
</dbReference>
<dbReference type="PANTHER" id="PTHR16056:SF2">
    <property type="entry name" value="TESTIS-EXPRESSED PROTEIN 10"/>
    <property type="match status" value="1"/>
</dbReference>
<feature type="repeat" description="HEAT" evidence="6">
    <location>
        <begin position="140"/>
        <end position="177"/>
    </location>
</feature>
<evidence type="ECO:0000256" key="6">
    <source>
        <dbReference type="PROSITE-ProRule" id="PRU00103"/>
    </source>
</evidence>
<evidence type="ECO:0000256" key="3">
    <source>
        <dbReference type="ARBA" id="ARBA00006427"/>
    </source>
</evidence>
<keyword evidence="5 7" id="KW-0539">Nucleus</keyword>
<evidence type="ECO:0000256" key="7">
    <source>
        <dbReference type="RuleBase" id="RU368021"/>
    </source>
</evidence>
<feature type="compositionally biased region" description="Basic residues" evidence="8">
    <location>
        <begin position="1"/>
        <end position="10"/>
    </location>
</feature>
<gene>
    <name evidence="10" type="ORF">C8Q69DRAFT_485853</name>
</gene>
<evidence type="ECO:0000256" key="8">
    <source>
        <dbReference type="SAM" id="MobiDB-lite"/>
    </source>
</evidence>
<dbReference type="PROSITE" id="PS50077">
    <property type="entry name" value="HEAT_REPEAT"/>
    <property type="match status" value="1"/>
</dbReference>
<dbReference type="GO" id="GO:0120330">
    <property type="term" value="C:rixosome complex"/>
    <property type="evidence" value="ECO:0007669"/>
    <property type="project" value="UniProtKB-UniRule"/>
</dbReference>
<keyword evidence="11" id="KW-1185">Reference proteome</keyword>
<proteinExistence type="inferred from homology"/>
<protein>
    <recommendedName>
        <fullName evidence="7">Pre-rRNA-processing protein</fullName>
    </recommendedName>
</protein>
<name>A0A443HYU6_BYSSP</name>
<accession>A0A443HYU6</accession>
<organism evidence="10 11">
    <name type="scientific">Byssochlamys spectabilis</name>
    <name type="common">Paecilomyces variotii</name>
    <dbReference type="NCBI Taxonomy" id="264951"/>
    <lineage>
        <taxon>Eukaryota</taxon>
        <taxon>Fungi</taxon>
        <taxon>Dikarya</taxon>
        <taxon>Ascomycota</taxon>
        <taxon>Pezizomycotina</taxon>
        <taxon>Eurotiomycetes</taxon>
        <taxon>Eurotiomycetidae</taxon>
        <taxon>Eurotiales</taxon>
        <taxon>Thermoascaceae</taxon>
        <taxon>Paecilomyces</taxon>
    </lineage>
</organism>
<feature type="domain" description="Pre-rRNA-processing protein Ipi1 N-terminal" evidence="9">
    <location>
        <begin position="132"/>
        <end position="230"/>
    </location>
</feature>
<evidence type="ECO:0000256" key="1">
    <source>
        <dbReference type="ARBA" id="ARBA00002355"/>
    </source>
</evidence>
<feature type="region of interest" description="Disordered" evidence="8">
    <location>
        <begin position="1"/>
        <end position="33"/>
    </location>
</feature>
<keyword evidence="7" id="KW-0690">Ribosome biogenesis</keyword>
<comment type="similarity">
    <text evidence="3 7">Belongs to the IPI1/TEX10 family.</text>
</comment>
<dbReference type="Gene3D" id="1.25.10.10">
    <property type="entry name" value="Leucine-rich Repeat Variant"/>
    <property type="match status" value="1"/>
</dbReference>
<keyword evidence="7" id="KW-0698">rRNA processing</keyword>
<comment type="caution">
    <text evidence="10">The sequence shown here is derived from an EMBL/GenBank/DDBJ whole genome shotgun (WGS) entry which is preliminary data.</text>
</comment>
<dbReference type="Proteomes" id="UP000283841">
    <property type="component" value="Unassembled WGS sequence"/>
</dbReference>
<comment type="subcellular location">
    <subcellularLocation>
        <location evidence="2 7">Nucleus</location>
    </subcellularLocation>
</comment>
<dbReference type="VEuPathDB" id="FungiDB:C8Q69DRAFT_485853"/>
<dbReference type="AlphaFoldDB" id="A0A443HYU6"/>
<sequence>MGSSQKKKNEKKKDFQKTKLKVGKARPKADNFTDTSFRSKAIVLNQQSLTTSAPSSSSQFSHHLSLLSSKSDSQRRESLAYLTTSVSSRPVDSPLPQPVSVMLPTMLPLILDASNGVRTQLLKFLRSLPEAEIEDHVAQLLPYIRAGMTHLAADIRLSAVEILSWLVEVAGPEVVSSAGGWIRTINCFLSLLGWHTDESSKWSANRGTFGKAGSEGKPMVKVLQVLAEFLRAGLCQPGEDDVDMVDSTADGEENLAFPVTGGWEFPLCDTAQHMIPAKSTPYAYLNLFGQPRDEEGEMYETREDRYRVFSEKFRRAIERGVENARKEGGEAGRASAAVAKVLKEAKSAASES</sequence>
<dbReference type="GeneID" id="39601137"/>
<dbReference type="PANTHER" id="PTHR16056">
    <property type="entry name" value="REGULATOR OF MICROTUBULE DYNAMICS PROTEIN"/>
    <property type="match status" value="1"/>
</dbReference>
<dbReference type="InterPro" id="IPR021133">
    <property type="entry name" value="HEAT_type_2"/>
</dbReference>
<dbReference type="InterPro" id="IPR016024">
    <property type="entry name" value="ARM-type_fold"/>
</dbReference>
<dbReference type="GO" id="GO:0006364">
    <property type="term" value="P:rRNA processing"/>
    <property type="evidence" value="ECO:0007669"/>
    <property type="project" value="UniProtKB-UniRule"/>
</dbReference>
<evidence type="ECO:0000259" key="9">
    <source>
        <dbReference type="Pfam" id="PF12333"/>
    </source>
</evidence>
<evidence type="ECO:0000313" key="10">
    <source>
        <dbReference type="EMBL" id="RWQ96940.1"/>
    </source>
</evidence>
<comment type="subunit">
    <text evidence="4">Component of the RIX1 complex, composed of IPI1, RIX1/IPI2 and IPI3 in a 1:2:2 stoichiometry. The complex interacts (via RIX1) with MDN1 (via its hexameric AAA ATPase ring) and the pre-60S ribosome particles.</text>
</comment>
<evidence type="ECO:0000313" key="11">
    <source>
        <dbReference type="Proteomes" id="UP000283841"/>
    </source>
</evidence>
<dbReference type="RefSeq" id="XP_028486585.1">
    <property type="nucleotide sequence ID" value="XM_028631860.1"/>
</dbReference>
<dbReference type="SUPFAM" id="SSF48371">
    <property type="entry name" value="ARM repeat"/>
    <property type="match status" value="1"/>
</dbReference>
<dbReference type="STRING" id="264951.A0A443HYU6"/>
<dbReference type="Pfam" id="PF12333">
    <property type="entry name" value="Ipi1_N"/>
    <property type="match status" value="1"/>
</dbReference>
<evidence type="ECO:0000256" key="4">
    <source>
        <dbReference type="ARBA" id="ARBA00011141"/>
    </source>
</evidence>
<evidence type="ECO:0000256" key="5">
    <source>
        <dbReference type="ARBA" id="ARBA00023242"/>
    </source>
</evidence>
<evidence type="ECO:0000256" key="2">
    <source>
        <dbReference type="ARBA" id="ARBA00004123"/>
    </source>
</evidence>
<dbReference type="EMBL" id="RCNU01000003">
    <property type="protein sequence ID" value="RWQ96940.1"/>
    <property type="molecule type" value="Genomic_DNA"/>
</dbReference>
<comment type="function">
    <text evidence="1 7">Component of the RIX1 complex required for processing of ITS2 sequences from 35S pre-rRNA.</text>
</comment>